<dbReference type="Proteomes" id="UP001176940">
    <property type="component" value="Unassembled WGS sequence"/>
</dbReference>
<evidence type="ECO:0008006" key="6">
    <source>
        <dbReference type="Google" id="ProtNLM"/>
    </source>
</evidence>
<reference evidence="4" key="1">
    <citation type="submission" date="2023-07" db="EMBL/GenBank/DDBJ databases">
        <authorList>
            <person name="Stuckert A."/>
        </authorList>
    </citation>
    <scope>NUCLEOTIDE SEQUENCE</scope>
</reference>
<feature type="signal peptide" evidence="1">
    <location>
        <begin position="1"/>
        <end position="25"/>
    </location>
</feature>
<dbReference type="InterPro" id="IPR036465">
    <property type="entry name" value="vWFA_dom_sf"/>
</dbReference>
<dbReference type="PROSITE" id="PS50234">
    <property type="entry name" value="VWFA"/>
    <property type="match status" value="1"/>
</dbReference>
<evidence type="ECO:0000259" key="3">
    <source>
        <dbReference type="PROSITE" id="PS51468"/>
    </source>
</evidence>
<evidence type="ECO:0000256" key="1">
    <source>
        <dbReference type="SAM" id="SignalP"/>
    </source>
</evidence>
<organism evidence="4 5">
    <name type="scientific">Ranitomeya imitator</name>
    <name type="common">mimic poison frog</name>
    <dbReference type="NCBI Taxonomy" id="111125"/>
    <lineage>
        <taxon>Eukaryota</taxon>
        <taxon>Metazoa</taxon>
        <taxon>Chordata</taxon>
        <taxon>Craniata</taxon>
        <taxon>Vertebrata</taxon>
        <taxon>Euteleostomi</taxon>
        <taxon>Amphibia</taxon>
        <taxon>Batrachia</taxon>
        <taxon>Anura</taxon>
        <taxon>Neobatrachia</taxon>
        <taxon>Hyloidea</taxon>
        <taxon>Dendrobatidae</taxon>
        <taxon>Dendrobatinae</taxon>
        <taxon>Ranitomeya</taxon>
    </lineage>
</organism>
<keyword evidence="5" id="KW-1185">Reference proteome</keyword>
<feature type="domain" description="VIT" evidence="3">
    <location>
        <begin position="14"/>
        <end position="144"/>
    </location>
</feature>
<gene>
    <name evidence="4" type="ORF">RIMI_LOCUS21326782</name>
</gene>
<dbReference type="Gene3D" id="3.40.50.410">
    <property type="entry name" value="von Willebrand factor, type A domain"/>
    <property type="match status" value="1"/>
</dbReference>
<comment type="caution">
    <text evidence="4">The sequence shown here is derived from an EMBL/GenBank/DDBJ whole genome shotgun (WGS) entry which is preliminary data.</text>
</comment>
<dbReference type="InterPro" id="IPR013694">
    <property type="entry name" value="VIT"/>
</dbReference>
<evidence type="ECO:0000259" key="2">
    <source>
        <dbReference type="PROSITE" id="PS50234"/>
    </source>
</evidence>
<dbReference type="EMBL" id="CAUEEQ010074716">
    <property type="protein sequence ID" value="CAJ0966455.1"/>
    <property type="molecule type" value="Genomic_DNA"/>
</dbReference>
<sequence length="380" mass="42808">MGTLCRWSLLVSALVALCLLPSCRGGTMEIRSMHVHSRVSSRFARTFIAPPSSKTCSISSEESIFEMELPKTAFITNFSMIINNVTNVGIVKEKAEAKKQYQKSVSKGQSAGLVQSTGRKLENFKISVNVGPLSTATFRLVYEELLKRQLGSYELYLKIRPKKLVEDFQVNIDIIEPQGISFLKAVGTFMINELSDVVRINRTDSKAHIEFKPSLQQQRRCPDCEATLLDGNLRITYDVKRESSAGKLQIINGYFVHYFAPANLKRLPKNVLFVIDHSGSMYGNKIKQTYEAFTRILEEMPHEDYIGILIFDDKIEKWKESLVRATAENIKLAKEFVEKMTARGGTDINKALLTAAKILTNATINNALPPNERIHDIIPL</sequence>
<evidence type="ECO:0000313" key="4">
    <source>
        <dbReference type="EMBL" id="CAJ0966455.1"/>
    </source>
</evidence>
<keyword evidence="1" id="KW-0732">Signal</keyword>
<dbReference type="PANTHER" id="PTHR10338">
    <property type="entry name" value="INTER-ALPHA-TRYPSIN INHIBITOR HEAVY CHAIN FAMILY MEMBER"/>
    <property type="match status" value="1"/>
</dbReference>
<dbReference type="SUPFAM" id="SSF53300">
    <property type="entry name" value="vWA-like"/>
    <property type="match status" value="1"/>
</dbReference>
<dbReference type="PANTHER" id="PTHR10338:SF119">
    <property type="entry name" value="INTER-ALPHA-TRYPSIN INHIBITOR HEAVY CHAIN H4"/>
    <property type="match status" value="1"/>
</dbReference>
<dbReference type="InterPro" id="IPR002035">
    <property type="entry name" value="VWF_A"/>
</dbReference>
<dbReference type="Pfam" id="PF13519">
    <property type="entry name" value="VWA_2"/>
    <property type="match status" value="1"/>
</dbReference>
<protein>
    <recommendedName>
        <fullName evidence="6">Inter-alpha-trypsin inhibitor heavy chain H3</fullName>
    </recommendedName>
</protein>
<dbReference type="Pfam" id="PF08487">
    <property type="entry name" value="VIT"/>
    <property type="match status" value="1"/>
</dbReference>
<feature type="chain" id="PRO_5047042246" description="Inter-alpha-trypsin inhibitor heavy chain H3" evidence="1">
    <location>
        <begin position="26"/>
        <end position="380"/>
    </location>
</feature>
<name>A0ABN9MJD2_9NEOB</name>
<dbReference type="InterPro" id="IPR050934">
    <property type="entry name" value="ITIH"/>
</dbReference>
<feature type="domain" description="VWFA" evidence="2">
    <location>
        <begin position="270"/>
        <end position="380"/>
    </location>
</feature>
<proteinExistence type="predicted"/>
<accession>A0ABN9MJD2</accession>
<dbReference type="SMART" id="SM00609">
    <property type="entry name" value="VIT"/>
    <property type="match status" value="1"/>
</dbReference>
<dbReference type="PROSITE" id="PS51468">
    <property type="entry name" value="VIT"/>
    <property type="match status" value="1"/>
</dbReference>
<evidence type="ECO:0000313" key="5">
    <source>
        <dbReference type="Proteomes" id="UP001176940"/>
    </source>
</evidence>